<dbReference type="InterPro" id="IPR045010">
    <property type="entry name" value="MDR_fam"/>
</dbReference>
<dbReference type="SUPFAM" id="SSF51735">
    <property type="entry name" value="NAD(P)-binding Rossmann-fold domains"/>
    <property type="match status" value="1"/>
</dbReference>
<dbReference type="AlphaFoldDB" id="A0A104AUS7"/>
<dbReference type="InterPro" id="IPR013149">
    <property type="entry name" value="ADH-like_C"/>
</dbReference>
<evidence type="ECO:0000256" key="1">
    <source>
        <dbReference type="ARBA" id="ARBA00023002"/>
    </source>
</evidence>
<reference evidence="3 4" key="1">
    <citation type="submission" date="2015-11" db="EMBL/GenBank/DDBJ databases">
        <title>Expanding the genomic diversity of Burkholderia species for the development of highly accurate diagnostics.</title>
        <authorList>
            <person name="Sahl J."/>
            <person name="Keim P."/>
            <person name="Wagner D."/>
        </authorList>
    </citation>
    <scope>NUCLEOTIDE SEQUENCE [LARGE SCALE GENOMIC DNA]</scope>
    <source>
        <strain evidence="3 4">MSMB1302</strain>
    </source>
</reference>
<dbReference type="CDD" id="cd05288">
    <property type="entry name" value="PGDH"/>
    <property type="match status" value="1"/>
</dbReference>
<dbReference type="Proteomes" id="UP000069001">
    <property type="component" value="Unassembled WGS sequence"/>
</dbReference>
<dbReference type="EMBL" id="LOYH01000002">
    <property type="protein sequence ID" value="KVK89354.1"/>
    <property type="molecule type" value="Genomic_DNA"/>
</dbReference>
<dbReference type="InterPro" id="IPR041694">
    <property type="entry name" value="ADH_N_2"/>
</dbReference>
<gene>
    <name evidence="3" type="ORF">WS90_36410</name>
</gene>
<dbReference type="InterPro" id="IPR036291">
    <property type="entry name" value="NAD(P)-bd_dom_sf"/>
</dbReference>
<accession>A0A104AUS7</accession>
<dbReference type="InterPro" id="IPR011032">
    <property type="entry name" value="GroES-like_sf"/>
</dbReference>
<sequence length="347" mass="36216">MNLSIPTRRDVRLKAKLKGLPTPDDFEIVTAAAPAAGPRDVLVRNRYFLVSASLRAMISEGAEDVPGVPFPCLSAGDALMGEALGEVVNAPAGSGLSSGDIVTHFHGWRDYAVVPAWGCQRVGGALPEPAGYLGYLGHGWTAYAALTRGVPIRPGDTVFVTSAAGAIGAMAGQIARLLGAGRVIGSTSSRDKATRLVSELGYDAAVMRGGSTPFAEQLLEAAQGGIDVLIDSVGGEQLQAAVTAARDGARFLILGALSGQLAATGTGRTAPAEIDTVQFLLKRITMRGYSADDNPEAKDEWFERFAQWLRAGEIVFPHTVIDGLDDAPRALCDTAGGRYLGTVLVKL</sequence>
<dbReference type="GO" id="GO:0016628">
    <property type="term" value="F:oxidoreductase activity, acting on the CH-CH group of donors, NAD or NADP as acceptor"/>
    <property type="evidence" value="ECO:0007669"/>
    <property type="project" value="InterPro"/>
</dbReference>
<dbReference type="Pfam" id="PF00107">
    <property type="entry name" value="ADH_zinc_N"/>
    <property type="match status" value="1"/>
</dbReference>
<dbReference type="RefSeq" id="WP_059663840.1">
    <property type="nucleotide sequence ID" value="NZ_LOYH01000002.1"/>
</dbReference>
<evidence type="ECO:0000313" key="4">
    <source>
        <dbReference type="Proteomes" id="UP000069001"/>
    </source>
</evidence>
<evidence type="ECO:0000313" key="3">
    <source>
        <dbReference type="EMBL" id="KVK89354.1"/>
    </source>
</evidence>
<comment type="caution">
    <text evidence="3">The sequence shown here is derived from an EMBL/GenBank/DDBJ whole genome shotgun (WGS) entry which is preliminary data.</text>
</comment>
<feature type="domain" description="Enoyl reductase (ER)" evidence="2">
    <location>
        <begin position="21"/>
        <end position="345"/>
    </location>
</feature>
<dbReference type="SMART" id="SM00829">
    <property type="entry name" value="PKS_ER"/>
    <property type="match status" value="1"/>
</dbReference>
<dbReference type="SUPFAM" id="SSF50129">
    <property type="entry name" value="GroES-like"/>
    <property type="match status" value="1"/>
</dbReference>
<evidence type="ECO:0000259" key="2">
    <source>
        <dbReference type="SMART" id="SM00829"/>
    </source>
</evidence>
<name>A0A104AUS7_BURCE</name>
<dbReference type="PANTHER" id="PTHR43205:SF7">
    <property type="entry name" value="PROSTAGLANDIN REDUCTASE 1"/>
    <property type="match status" value="1"/>
</dbReference>
<dbReference type="Pfam" id="PF16884">
    <property type="entry name" value="ADH_N_2"/>
    <property type="match status" value="1"/>
</dbReference>
<protein>
    <submittedName>
        <fullName evidence="3">NADP-dependent oxidoreductase</fullName>
    </submittedName>
</protein>
<dbReference type="Gene3D" id="3.40.50.720">
    <property type="entry name" value="NAD(P)-binding Rossmann-like Domain"/>
    <property type="match status" value="1"/>
</dbReference>
<proteinExistence type="predicted"/>
<dbReference type="Gene3D" id="3.90.180.10">
    <property type="entry name" value="Medium-chain alcohol dehydrogenases, catalytic domain"/>
    <property type="match status" value="1"/>
</dbReference>
<dbReference type="InterPro" id="IPR020843">
    <property type="entry name" value="ER"/>
</dbReference>
<dbReference type="PANTHER" id="PTHR43205">
    <property type="entry name" value="PROSTAGLANDIN REDUCTASE"/>
    <property type="match status" value="1"/>
</dbReference>
<organism evidence="3 4">
    <name type="scientific">Burkholderia cepacia</name>
    <name type="common">Pseudomonas cepacia</name>
    <dbReference type="NCBI Taxonomy" id="292"/>
    <lineage>
        <taxon>Bacteria</taxon>
        <taxon>Pseudomonadati</taxon>
        <taxon>Pseudomonadota</taxon>
        <taxon>Betaproteobacteria</taxon>
        <taxon>Burkholderiales</taxon>
        <taxon>Burkholderiaceae</taxon>
        <taxon>Burkholderia</taxon>
        <taxon>Burkholderia cepacia complex</taxon>
    </lineage>
</organism>
<keyword evidence="1" id="KW-0560">Oxidoreductase</keyword>